<sequence>MLRSVAQLSKHCASNPTLRVRSSLNLILTKENMSELFDAKTETVICSSDNDANQRGPALQTSLGFYIIDKKYTQNKGIYTRRITRGDDSCRNDAINLLTMPLNISNKKHCRLIHRPCGLECSVDGAAGINASNSESRVSSGLSKKYGTTS</sequence>
<dbReference type="Proteomes" id="UP000499080">
    <property type="component" value="Unassembled WGS sequence"/>
</dbReference>
<comment type="caution">
    <text evidence="1">The sequence shown here is derived from an EMBL/GenBank/DDBJ whole genome shotgun (WGS) entry which is preliminary data.</text>
</comment>
<keyword evidence="2" id="KW-1185">Reference proteome</keyword>
<evidence type="ECO:0000313" key="2">
    <source>
        <dbReference type="Proteomes" id="UP000499080"/>
    </source>
</evidence>
<protein>
    <submittedName>
        <fullName evidence="1">Uncharacterized protein</fullName>
    </submittedName>
</protein>
<name>A0A4Y2H0Q5_ARAVE</name>
<evidence type="ECO:0000313" key="1">
    <source>
        <dbReference type="EMBL" id="GBM58675.1"/>
    </source>
</evidence>
<gene>
    <name evidence="1" type="ORF">AVEN_251938_1</name>
</gene>
<reference evidence="1 2" key="1">
    <citation type="journal article" date="2019" name="Sci. Rep.">
        <title>Orb-weaving spider Araneus ventricosus genome elucidates the spidroin gene catalogue.</title>
        <authorList>
            <person name="Kono N."/>
            <person name="Nakamura H."/>
            <person name="Ohtoshi R."/>
            <person name="Moran D.A.P."/>
            <person name="Shinohara A."/>
            <person name="Yoshida Y."/>
            <person name="Fujiwara M."/>
            <person name="Mori M."/>
            <person name="Tomita M."/>
            <person name="Arakawa K."/>
        </authorList>
    </citation>
    <scope>NUCLEOTIDE SEQUENCE [LARGE SCALE GENOMIC DNA]</scope>
</reference>
<accession>A0A4Y2H0Q5</accession>
<dbReference type="AlphaFoldDB" id="A0A4Y2H0Q5"/>
<dbReference type="EMBL" id="BGPR01001644">
    <property type="protein sequence ID" value="GBM58675.1"/>
    <property type="molecule type" value="Genomic_DNA"/>
</dbReference>
<organism evidence="1 2">
    <name type="scientific">Araneus ventricosus</name>
    <name type="common">Orbweaver spider</name>
    <name type="synonym">Epeira ventricosa</name>
    <dbReference type="NCBI Taxonomy" id="182803"/>
    <lineage>
        <taxon>Eukaryota</taxon>
        <taxon>Metazoa</taxon>
        <taxon>Ecdysozoa</taxon>
        <taxon>Arthropoda</taxon>
        <taxon>Chelicerata</taxon>
        <taxon>Arachnida</taxon>
        <taxon>Araneae</taxon>
        <taxon>Araneomorphae</taxon>
        <taxon>Entelegynae</taxon>
        <taxon>Araneoidea</taxon>
        <taxon>Araneidae</taxon>
        <taxon>Araneus</taxon>
    </lineage>
</organism>
<proteinExistence type="predicted"/>